<reference evidence="1" key="1">
    <citation type="submission" date="2020-08" db="EMBL/GenBank/DDBJ databases">
        <title>Multicomponent nature underlies the extraordinary mechanical properties of spider dragline silk.</title>
        <authorList>
            <person name="Kono N."/>
            <person name="Nakamura H."/>
            <person name="Mori M."/>
            <person name="Yoshida Y."/>
            <person name="Ohtoshi R."/>
            <person name="Malay A.D."/>
            <person name="Moran D.A.P."/>
            <person name="Tomita M."/>
            <person name="Numata K."/>
            <person name="Arakawa K."/>
        </authorList>
    </citation>
    <scope>NUCLEOTIDE SEQUENCE</scope>
</reference>
<keyword evidence="2" id="KW-1185">Reference proteome</keyword>
<comment type="caution">
    <text evidence="1">The sequence shown here is derived from an EMBL/GenBank/DDBJ whole genome shotgun (WGS) entry which is preliminary data.</text>
</comment>
<organism evidence="1 2">
    <name type="scientific">Nephila pilipes</name>
    <name type="common">Giant wood spider</name>
    <name type="synonym">Nephila maculata</name>
    <dbReference type="NCBI Taxonomy" id="299642"/>
    <lineage>
        <taxon>Eukaryota</taxon>
        <taxon>Metazoa</taxon>
        <taxon>Ecdysozoa</taxon>
        <taxon>Arthropoda</taxon>
        <taxon>Chelicerata</taxon>
        <taxon>Arachnida</taxon>
        <taxon>Araneae</taxon>
        <taxon>Araneomorphae</taxon>
        <taxon>Entelegynae</taxon>
        <taxon>Araneoidea</taxon>
        <taxon>Nephilidae</taxon>
        <taxon>Nephila</taxon>
    </lineage>
</organism>
<proteinExistence type="predicted"/>
<evidence type="ECO:0000313" key="2">
    <source>
        <dbReference type="Proteomes" id="UP000887013"/>
    </source>
</evidence>
<gene>
    <name evidence="1" type="ORF">NPIL_249771</name>
</gene>
<protein>
    <submittedName>
        <fullName evidence="1">Uncharacterized protein</fullName>
    </submittedName>
</protein>
<dbReference type="AlphaFoldDB" id="A0A8X6TYL7"/>
<dbReference type="Proteomes" id="UP000887013">
    <property type="component" value="Unassembled WGS sequence"/>
</dbReference>
<accession>A0A8X6TYL7</accession>
<name>A0A8X6TYL7_NEPPI</name>
<sequence>MFIFKKKGNLRHHISIAKSLPPHPVKNAFSKEHHVLLRNPSQLEITSATRQVSGSPSCRCHGNHGRPSQGAQGFAAKTLEGGARMLKIDVPGYMVFLRSRGGCHCQELDA</sequence>
<evidence type="ECO:0000313" key="1">
    <source>
        <dbReference type="EMBL" id="GFT60257.1"/>
    </source>
</evidence>
<dbReference type="EMBL" id="BMAW01067541">
    <property type="protein sequence ID" value="GFT60257.1"/>
    <property type="molecule type" value="Genomic_DNA"/>
</dbReference>